<dbReference type="HOGENOM" id="CLU_1942122_0_0_1"/>
<protein>
    <submittedName>
        <fullName evidence="1">Uncharacterized protein</fullName>
    </submittedName>
</protein>
<sequence>MPKVYINHGNPQSPRVDSATEHTISIQELIDDVIAAKFDSPDIPPLNISYQARHFSALIRSGISGQLPDCDCCPTVIRRWTQVLLKPWNHACLSTTMTQLNKKVHCFSCYKRSSTSHLQLMETKIWTVIR</sequence>
<organism evidence="1 2">
    <name type="scientific">Hyaloperonospora arabidopsidis (strain Emoy2)</name>
    <name type="common">Downy mildew agent</name>
    <name type="synonym">Peronospora arabidopsidis</name>
    <dbReference type="NCBI Taxonomy" id="559515"/>
    <lineage>
        <taxon>Eukaryota</taxon>
        <taxon>Sar</taxon>
        <taxon>Stramenopiles</taxon>
        <taxon>Oomycota</taxon>
        <taxon>Peronosporomycetes</taxon>
        <taxon>Peronosporales</taxon>
        <taxon>Peronosporaceae</taxon>
        <taxon>Hyaloperonospora</taxon>
    </lineage>
</organism>
<evidence type="ECO:0000313" key="2">
    <source>
        <dbReference type="Proteomes" id="UP000011713"/>
    </source>
</evidence>
<dbReference type="AlphaFoldDB" id="M4B9M5"/>
<dbReference type="Proteomes" id="UP000011713">
    <property type="component" value="Unassembled WGS sequence"/>
</dbReference>
<accession>M4B9M5</accession>
<reference evidence="1" key="2">
    <citation type="submission" date="2015-06" db="UniProtKB">
        <authorList>
            <consortium name="EnsemblProtists"/>
        </authorList>
    </citation>
    <scope>IDENTIFICATION</scope>
    <source>
        <strain evidence="1">Emoy2</strain>
    </source>
</reference>
<name>M4B9M5_HYAAE</name>
<proteinExistence type="predicted"/>
<keyword evidence="2" id="KW-1185">Reference proteome</keyword>
<reference evidence="2" key="1">
    <citation type="journal article" date="2010" name="Science">
        <title>Signatures of adaptation to obligate biotrophy in the Hyaloperonospora arabidopsidis genome.</title>
        <authorList>
            <person name="Baxter L."/>
            <person name="Tripathy S."/>
            <person name="Ishaque N."/>
            <person name="Boot N."/>
            <person name="Cabral A."/>
            <person name="Kemen E."/>
            <person name="Thines M."/>
            <person name="Ah-Fong A."/>
            <person name="Anderson R."/>
            <person name="Badejoko W."/>
            <person name="Bittner-Eddy P."/>
            <person name="Boore J.L."/>
            <person name="Chibucos M.C."/>
            <person name="Coates M."/>
            <person name="Dehal P."/>
            <person name="Delehaunty K."/>
            <person name="Dong S."/>
            <person name="Downton P."/>
            <person name="Dumas B."/>
            <person name="Fabro G."/>
            <person name="Fronick C."/>
            <person name="Fuerstenberg S.I."/>
            <person name="Fulton L."/>
            <person name="Gaulin E."/>
            <person name="Govers F."/>
            <person name="Hughes L."/>
            <person name="Humphray S."/>
            <person name="Jiang R.H."/>
            <person name="Judelson H."/>
            <person name="Kamoun S."/>
            <person name="Kyung K."/>
            <person name="Meijer H."/>
            <person name="Minx P."/>
            <person name="Morris P."/>
            <person name="Nelson J."/>
            <person name="Phuntumart V."/>
            <person name="Qutob D."/>
            <person name="Rehmany A."/>
            <person name="Rougon-Cardoso A."/>
            <person name="Ryden P."/>
            <person name="Torto-Alalibo T."/>
            <person name="Studholme D."/>
            <person name="Wang Y."/>
            <person name="Win J."/>
            <person name="Wood J."/>
            <person name="Clifton S.W."/>
            <person name="Rogers J."/>
            <person name="Van den Ackerveken G."/>
            <person name="Jones J.D."/>
            <person name="McDowell J.M."/>
            <person name="Beynon J."/>
            <person name="Tyler B.M."/>
        </authorList>
    </citation>
    <scope>NUCLEOTIDE SEQUENCE [LARGE SCALE GENOMIC DNA]</scope>
    <source>
        <strain evidence="2">Emoy2</strain>
    </source>
</reference>
<dbReference type="EnsemblProtists" id="HpaT802986">
    <property type="protein sequence ID" value="HpaP802986"/>
    <property type="gene ID" value="HpaG802986"/>
</dbReference>
<dbReference type="EMBL" id="JH598031">
    <property type="status" value="NOT_ANNOTATED_CDS"/>
    <property type="molecule type" value="Genomic_DNA"/>
</dbReference>
<dbReference type="EnsemblProtists" id="HpaT802985">
    <property type="protein sequence ID" value="HpaP802985"/>
    <property type="gene ID" value="HpaG802985"/>
</dbReference>
<evidence type="ECO:0000313" key="1">
    <source>
        <dbReference type="EnsemblProtists" id="HpaP802985"/>
    </source>
</evidence>
<dbReference type="InParanoid" id="M4B9M5"/>
<dbReference type="VEuPathDB" id="FungiDB:HpaG802985"/>